<accession>A0A6P8YGK4</accession>
<evidence type="ECO:0000256" key="1">
    <source>
        <dbReference type="SAM" id="MobiDB-lite"/>
    </source>
</evidence>
<organism evidence="3">
    <name type="scientific">Thrips palmi</name>
    <name type="common">Melon thrips</name>
    <dbReference type="NCBI Taxonomy" id="161013"/>
    <lineage>
        <taxon>Eukaryota</taxon>
        <taxon>Metazoa</taxon>
        <taxon>Ecdysozoa</taxon>
        <taxon>Arthropoda</taxon>
        <taxon>Hexapoda</taxon>
        <taxon>Insecta</taxon>
        <taxon>Pterygota</taxon>
        <taxon>Neoptera</taxon>
        <taxon>Paraneoptera</taxon>
        <taxon>Thysanoptera</taxon>
        <taxon>Terebrantia</taxon>
        <taxon>Thripoidea</taxon>
        <taxon>Thripidae</taxon>
        <taxon>Thrips</taxon>
    </lineage>
</organism>
<dbReference type="AlphaFoldDB" id="A0A6P8YGK4"/>
<proteinExistence type="predicted"/>
<dbReference type="GeneID" id="117642016"/>
<protein>
    <submittedName>
        <fullName evidence="3">Uncharacterized protein LOC117642016</fullName>
    </submittedName>
</protein>
<feature type="compositionally biased region" description="Polar residues" evidence="1">
    <location>
        <begin position="1"/>
        <end position="10"/>
    </location>
</feature>
<feature type="region of interest" description="Disordered" evidence="1">
    <location>
        <begin position="89"/>
        <end position="123"/>
    </location>
</feature>
<keyword evidence="2" id="KW-1185">Reference proteome</keyword>
<dbReference type="KEGG" id="tpal:117642016"/>
<name>A0A6P8YGK4_THRPL</name>
<reference evidence="3" key="1">
    <citation type="submission" date="2025-08" db="UniProtKB">
        <authorList>
            <consortium name="RefSeq"/>
        </authorList>
    </citation>
    <scope>IDENTIFICATION</scope>
    <source>
        <tissue evidence="3">Total insect</tissue>
    </source>
</reference>
<evidence type="ECO:0000313" key="3">
    <source>
        <dbReference type="RefSeq" id="XP_034235671.1"/>
    </source>
</evidence>
<dbReference type="InParanoid" id="A0A6P8YGK4"/>
<gene>
    <name evidence="3" type="primary">LOC117642016</name>
</gene>
<sequence>MYRVHQNVSFRSREHPSRPRVHIASRPSGVFEMHPRCIRCDPANPRRPCSVRNVSDASVSPVQVQKLSLTSTSQKGIQNRSMAFRLCPEGIQDASSSPTARSRHPPESEMHHSASKASSWRRK</sequence>
<dbReference type="RefSeq" id="XP_034235671.1">
    <property type="nucleotide sequence ID" value="XM_034379780.1"/>
</dbReference>
<dbReference type="Proteomes" id="UP000515158">
    <property type="component" value="Unplaced"/>
</dbReference>
<feature type="region of interest" description="Disordered" evidence="1">
    <location>
        <begin position="1"/>
        <end position="27"/>
    </location>
</feature>
<evidence type="ECO:0000313" key="2">
    <source>
        <dbReference type="Proteomes" id="UP000515158"/>
    </source>
</evidence>